<dbReference type="GO" id="GO:0009060">
    <property type="term" value="P:aerobic respiration"/>
    <property type="evidence" value="ECO:0007669"/>
    <property type="project" value="TreeGrafter"/>
</dbReference>
<dbReference type="InterPro" id="IPR036010">
    <property type="entry name" value="2Fe-2S_ferredoxin-like_sf"/>
</dbReference>
<comment type="similarity">
    <text evidence="3">Belongs to the succinate dehydrogenase/fumarate reductase iron-sulfur protein family.</text>
</comment>
<evidence type="ECO:0000256" key="5">
    <source>
        <dbReference type="ARBA" id="ARBA00022131"/>
    </source>
</evidence>
<gene>
    <name evidence="8" type="ORF">EOD42_13310</name>
</gene>
<feature type="domain" description="2Fe-2S ferredoxin-type" evidence="7">
    <location>
        <begin position="3"/>
        <end position="92"/>
    </location>
</feature>
<dbReference type="AlphaFoldDB" id="A0A437MEQ1"/>
<dbReference type="SUPFAM" id="SSF54292">
    <property type="entry name" value="2Fe-2S ferredoxin-like"/>
    <property type="match status" value="1"/>
</dbReference>
<dbReference type="InterPro" id="IPR001041">
    <property type="entry name" value="2Fe-2S_ferredoxin-type"/>
</dbReference>
<dbReference type="GO" id="GO:0051536">
    <property type="term" value="F:iron-sulfur cluster binding"/>
    <property type="evidence" value="ECO:0007669"/>
    <property type="project" value="InterPro"/>
</dbReference>
<evidence type="ECO:0000256" key="2">
    <source>
        <dbReference type="ARBA" id="ARBA00004894"/>
    </source>
</evidence>
<evidence type="ECO:0000256" key="6">
    <source>
        <dbReference type="ARBA" id="ARBA00034078"/>
    </source>
</evidence>
<evidence type="ECO:0000256" key="1">
    <source>
        <dbReference type="ARBA" id="ARBA00001927"/>
    </source>
</evidence>
<dbReference type="Pfam" id="PF13085">
    <property type="entry name" value="Fer2_3"/>
    <property type="match status" value="1"/>
</dbReference>
<comment type="pathway">
    <text evidence="2">Carbohydrate metabolism; tricarboxylic acid cycle; fumarate from succinate (bacterial route): step 1/1.</text>
</comment>
<comment type="cofactor">
    <cofactor evidence="6">
        <name>[2Fe-2S] cluster</name>
        <dbReference type="ChEBI" id="CHEBI:190135"/>
    </cofactor>
</comment>
<dbReference type="InterPro" id="IPR050573">
    <property type="entry name" value="SDH/FRD_Iron-Sulfur"/>
</dbReference>
<dbReference type="PANTHER" id="PTHR11921">
    <property type="entry name" value="SUCCINATE DEHYDROGENASE IRON-SULFUR PROTEIN"/>
    <property type="match status" value="1"/>
</dbReference>
<dbReference type="InterPro" id="IPR025192">
    <property type="entry name" value="Succ_DH/fum_Rdtase_N"/>
</dbReference>
<reference evidence="8 9" key="1">
    <citation type="submission" date="2019-01" db="EMBL/GenBank/DDBJ databases">
        <authorList>
            <person name="Chen W.-M."/>
        </authorList>
    </citation>
    <scope>NUCLEOTIDE SEQUENCE [LARGE SCALE GENOMIC DNA]</scope>
    <source>
        <strain evidence="8 9">CCP-6</strain>
    </source>
</reference>
<dbReference type="EC" id="1.3.5.1" evidence="4"/>
<dbReference type="InterPro" id="IPR012675">
    <property type="entry name" value="Beta-grasp_dom_sf"/>
</dbReference>
<dbReference type="Proteomes" id="UP000282957">
    <property type="component" value="Unassembled WGS sequence"/>
</dbReference>
<proteinExistence type="inferred from homology"/>
<dbReference type="GO" id="GO:0008177">
    <property type="term" value="F:succinate dehydrogenase (quinone) activity"/>
    <property type="evidence" value="ECO:0007669"/>
    <property type="project" value="UniProtKB-EC"/>
</dbReference>
<organism evidence="8 9">
    <name type="scientific">Rhodovarius crocodyli</name>
    <dbReference type="NCBI Taxonomy" id="1979269"/>
    <lineage>
        <taxon>Bacteria</taxon>
        <taxon>Pseudomonadati</taxon>
        <taxon>Pseudomonadota</taxon>
        <taxon>Alphaproteobacteria</taxon>
        <taxon>Acetobacterales</taxon>
        <taxon>Roseomonadaceae</taxon>
        <taxon>Rhodovarius</taxon>
    </lineage>
</organism>
<dbReference type="EMBL" id="SACL01000004">
    <property type="protein sequence ID" value="RVT96096.1"/>
    <property type="molecule type" value="Genomic_DNA"/>
</dbReference>
<evidence type="ECO:0000256" key="3">
    <source>
        <dbReference type="ARBA" id="ARBA00009433"/>
    </source>
</evidence>
<comment type="caution">
    <text evidence="8">The sequence shown here is derived from an EMBL/GenBank/DDBJ whole genome shotgun (WGS) entry which is preliminary data.</text>
</comment>
<keyword evidence="9" id="KW-1185">Reference proteome</keyword>
<evidence type="ECO:0000313" key="9">
    <source>
        <dbReference type="Proteomes" id="UP000282957"/>
    </source>
</evidence>
<dbReference type="Gene3D" id="3.10.20.30">
    <property type="match status" value="1"/>
</dbReference>
<dbReference type="PANTHER" id="PTHR11921:SF29">
    <property type="entry name" value="SUCCINATE DEHYDROGENASE [UBIQUINONE] IRON-SULFUR SUBUNIT, MITOCHONDRIAL"/>
    <property type="match status" value="1"/>
</dbReference>
<evidence type="ECO:0000256" key="4">
    <source>
        <dbReference type="ARBA" id="ARBA00012792"/>
    </source>
</evidence>
<dbReference type="OrthoDB" id="9804391at2"/>
<accession>A0A437MEQ1</accession>
<comment type="cofactor">
    <cofactor evidence="1">
        <name>[3Fe-4S] cluster</name>
        <dbReference type="ChEBI" id="CHEBI:21137"/>
    </cofactor>
</comment>
<dbReference type="GO" id="GO:0009055">
    <property type="term" value="F:electron transfer activity"/>
    <property type="evidence" value="ECO:0007669"/>
    <property type="project" value="InterPro"/>
</dbReference>
<name>A0A437MEQ1_9PROT</name>
<evidence type="ECO:0000313" key="8">
    <source>
        <dbReference type="EMBL" id="RVT96096.1"/>
    </source>
</evidence>
<evidence type="ECO:0000259" key="7">
    <source>
        <dbReference type="PROSITE" id="PS51085"/>
    </source>
</evidence>
<protein>
    <recommendedName>
        <fullName evidence="5">Succinate dehydrogenase iron-sulfur subunit</fullName>
        <ecNumber evidence="4">1.3.5.1</ecNumber>
    </recommendedName>
</protein>
<dbReference type="GO" id="GO:0022904">
    <property type="term" value="P:respiratory electron transport chain"/>
    <property type="evidence" value="ECO:0007669"/>
    <property type="project" value="TreeGrafter"/>
</dbReference>
<dbReference type="PROSITE" id="PS51085">
    <property type="entry name" value="2FE2S_FER_2"/>
    <property type="match status" value="1"/>
</dbReference>
<sequence length="109" mass="12192">MMPEATLVIRRGSPGETPRDEAFTVEFQPGASVLDVLRMLRVERDPTLTFRYACLNANACKECMMVVNGKVTYACTARVMEGTTTLEPLPNKELVRDLVTQIAPPDERF</sequence>